<comment type="caution">
    <text evidence="1">The sequence shown here is derived from an EMBL/GenBank/DDBJ whole genome shotgun (WGS) entry which is preliminary data.</text>
</comment>
<evidence type="ECO:0000313" key="2">
    <source>
        <dbReference type="Proteomes" id="UP001185012"/>
    </source>
</evidence>
<protein>
    <submittedName>
        <fullName evidence="1">Nucleic-acid-binding Zn-ribbon protein</fullName>
    </submittedName>
</protein>
<dbReference type="InterPro" id="IPR018652">
    <property type="entry name" value="DUF2082_NA-bd_Znr"/>
</dbReference>
<dbReference type="EMBL" id="JAVDQG010000001">
    <property type="protein sequence ID" value="MDR6224590.1"/>
    <property type="molecule type" value="Genomic_DNA"/>
</dbReference>
<organism evidence="1 2">
    <name type="scientific">Desmospora profundinema</name>
    <dbReference type="NCBI Taxonomy" id="1571184"/>
    <lineage>
        <taxon>Bacteria</taxon>
        <taxon>Bacillati</taxon>
        <taxon>Bacillota</taxon>
        <taxon>Bacilli</taxon>
        <taxon>Bacillales</taxon>
        <taxon>Thermoactinomycetaceae</taxon>
        <taxon>Desmospora</taxon>
    </lineage>
</organism>
<name>A0ABU1ILB1_9BACL</name>
<dbReference type="RefSeq" id="WP_309862042.1">
    <property type="nucleotide sequence ID" value="NZ_JAVDQG010000001.1"/>
</dbReference>
<dbReference type="Proteomes" id="UP001185012">
    <property type="component" value="Unassembled WGS sequence"/>
</dbReference>
<proteinExistence type="predicted"/>
<dbReference type="Pfam" id="PF09855">
    <property type="entry name" value="Zn_ribbon_13"/>
    <property type="match status" value="1"/>
</dbReference>
<gene>
    <name evidence="1" type="ORF">JOE21_000578</name>
</gene>
<keyword evidence="2" id="KW-1185">Reference proteome</keyword>
<evidence type="ECO:0000313" key="1">
    <source>
        <dbReference type="EMBL" id="MDR6224590.1"/>
    </source>
</evidence>
<reference evidence="1 2" key="1">
    <citation type="submission" date="2023-07" db="EMBL/GenBank/DDBJ databases">
        <title>Genomic Encyclopedia of Type Strains, Phase IV (KMG-IV): sequencing the most valuable type-strain genomes for metagenomic binning, comparative biology and taxonomic classification.</title>
        <authorList>
            <person name="Goeker M."/>
        </authorList>
    </citation>
    <scope>NUCLEOTIDE SEQUENCE [LARGE SCALE GENOMIC DNA]</scope>
    <source>
        <strain evidence="1 2">DSM 45903</strain>
    </source>
</reference>
<sequence>MKEKGCPKCGCKKAAVREIAATGTGLSRMFDIQHNQFKVVSCKDCGYSELYSLKGSRSRNVLDLFFG</sequence>
<accession>A0ABU1ILB1</accession>